<dbReference type="GO" id="GO:0003677">
    <property type="term" value="F:DNA binding"/>
    <property type="evidence" value="ECO:0007669"/>
    <property type="project" value="InterPro"/>
</dbReference>
<organism evidence="2 3">
    <name type="scientific">Lysinibacillus mangiferihumi</name>
    <dbReference type="NCBI Taxonomy" id="1130819"/>
    <lineage>
        <taxon>Bacteria</taxon>
        <taxon>Bacillati</taxon>
        <taxon>Bacillota</taxon>
        <taxon>Bacilli</taxon>
        <taxon>Bacillales</taxon>
        <taxon>Bacillaceae</taxon>
        <taxon>Lysinibacillus</taxon>
    </lineage>
</organism>
<dbReference type="PROSITE" id="PS50943">
    <property type="entry name" value="HTH_CROC1"/>
    <property type="match status" value="1"/>
</dbReference>
<dbReference type="InterPro" id="IPR010982">
    <property type="entry name" value="Lambda_DNA-bd_dom_sf"/>
</dbReference>
<reference evidence="2 3" key="1">
    <citation type="submission" date="2019-04" db="EMBL/GenBank/DDBJ databases">
        <title>Lysinibacillus genome sequencing.</title>
        <authorList>
            <person name="Dunlap C."/>
        </authorList>
    </citation>
    <scope>NUCLEOTIDE SEQUENCE [LARGE SCALE GENOMIC DNA]</scope>
    <source>
        <strain evidence="2 3">CCTCC AB 2010389</strain>
    </source>
</reference>
<proteinExistence type="predicted"/>
<comment type="caution">
    <text evidence="2">The sequence shown here is derived from an EMBL/GenBank/DDBJ whole genome shotgun (WGS) entry which is preliminary data.</text>
</comment>
<dbReference type="InterPro" id="IPR001387">
    <property type="entry name" value="Cro/C1-type_HTH"/>
</dbReference>
<dbReference type="Pfam" id="PF01381">
    <property type="entry name" value="HTH_3"/>
    <property type="match status" value="1"/>
</dbReference>
<dbReference type="SUPFAM" id="SSF47413">
    <property type="entry name" value="lambda repressor-like DNA-binding domains"/>
    <property type="match status" value="1"/>
</dbReference>
<dbReference type="Gene3D" id="1.10.260.40">
    <property type="entry name" value="lambda repressor-like DNA-binding domains"/>
    <property type="match status" value="1"/>
</dbReference>
<name>A0A4U2XZY6_9BACI</name>
<dbReference type="AlphaFoldDB" id="A0A4U2XZY6"/>
<dbReference type="CDD" id="cd00093">
    <property type="entry name" value="HTH_XRE"/>
    <property type="match status" value="1"/>
</dbReference>
<sequence length="118" mass="13637">MSLGELLKELRGDESLRDAAKRMDITFSYLAMLERGTDRRTGNAIKPTPETLQRIATAYQYDYIKLIYVAGLSDEPTYNPALKEPFPHNPSLQQWYKSLPQCNEKDVEKLKIIWEVLS</sequence>
<dbReference type="SMART" id="SM00530">
    <property type="entry name" value="HTH_XRE"/>
    <property type="match status" value="1"/>
</dbReference>
<gene>
    <name evidence="2" type="ORF">FC756_22990</name>
</gene>
<accession>A0A4U2XZY6</accession>
<dbReference type="EMBL" id="SZPU01000105">
    <property type="protein sequence ID" value="TKI53618.1"/>
    <property type="molecule type" value="Genomic_DNA"/>
</dbReference>
<evidence type="ECO:0000259" key="1">
    <source>
        <dbReference type="PROSITE" id="PS50943"/>
    </source>
</evidence>
<evidence type="ECO:0000313" key="2">
    <source>
        <dbReference type="EMBL" id="TKI53618.1"/>
    </source>
</evidence>
<dbReference type="RefSeq" id="WP_107896274.1">
    <property type="nucleotide sequence ID" value="NZ_PYWM01000019.1"/>
</dbReference>
<protein>
    <submittedName>
        <fullName evidence="2">Helix-turn-helix transcriptional regulator</fullName>
    </submittedName>
</protein>
<evidence type="ECO:0000313" key="3">
    <source>
        <dbReference type="Proteomes" id="UP000308744"/>
    </source>
</evidence>
<feature type="domain" description="HTH cro/C1-type" evidence="1">
    <location>
        <begin position="15"/>
        <end position="66"/>
    </location>
</feature>
<dbReference type="Proteomes" id="UP000308744">
    <property type="component" value="Unassembled WGS sequence"/>
</dbReference>
<keyword evidence="3" id="KW-1185">Reference proteome</keyword>